<dbReference type="GO" id="GO:0005886">
    <property type="term" value="C:plasma membrane"/>
    <property type="evidence" value="ECO:0007669"/>
    <property type="project" value="UniProtKB-SubCell"/>
</dbReference>
<feature type="transmembrane region" description="Helical" evidence="7">
    <location>
        <begin position="235"/>
        <end position="257"/>
    </location>
</feature>
<feature type="transmembrane region" description="Helical" evidence="7">
    <location>
        <begin position="285"/>
        <end position="307"/>
    </location>
</feature>
<comment type="similarity">
    <text evidence="7">Belongs to the binding-protein-dependent transport system permease family.</text>
</comment>
<feature type="transmembrane region" description="Helical" evidence="7">
    <location>
        <begin position="9"/>
        <end position="30"/>
    </location>
</feature>
<dbReference type="PROSITE" id="PS50928">
    <property type="entry name" value="ABC_TM1"/>
    <property type="match status" value="1"/>
</dbReference>
<evidence type="ECO:0000256" key="4">
    <source>
        <dbReference type="ARBA" id="ARBA00022692"/>
    </source>
</evidence>
<dbReference type="PANTHER" id="PTHR43163">
    <property type="entry name" value="DIPEPTIDE TRANSPORT SYSTEM PERMEASE PROTEIN DPPB-RELATED"/>
    <property type="match status" value="1"/>
</dbReference>
<dbReference type="CDD" id="cd06261">
    <property type="entry name" value="TM_PBP2"/>
    <property type="match status" value="1"/>
</dbReference>
<keyword evidence="5 7" id="KW-1133">Transmembrane helix</keyword>
<keyword evidence="3" id="KW-1003">Cell membrane</keyword>
<dbReference type="EMBL" id="QGGG01000017">
    <property type="protein sequence ID" value="PWJ77599.1"/>
    <property type="molecule type" value="Genomic_DNA"/>
</dbReference>
<reference evidence="9 10" key="1">
    <citation type="submission" date="2018-05" db="EMBL/GenBank/DDBJ databases">
        <title>Genomic Encyclopedia of Type Strains, Phase IV (KMG-IV): sequencing the most valuable type-strain genomes for metagenomic binning, comparative biology and taxonomic classification.</title>
        <authorList>
            <person name="Goeker M."/>
        </authorList>
    </citation>
    <scope>NUCLEOTIDE SEQUENCE [LARGE SCALE GENOMIC DNA]</scope>
    <source>
        <strain evidence="9 10">DSM 6986</strain>
    </source>
</reference>
<protein>
    <submittedName>
        <fullName evidence="9">Peptide/nickel transport system permease protein</fullName>
    </submittedName>
</protein>
<dbReference type="InterPro" id="IPR035906">
    <property type="entry name" value="MetI-like_sf"/>
</dbReference>
<evidence type="ECO:0000256" key="6">
    <source>
        <dbReference type="ARBA" id="ARBA00023136"/>
    </source>
</evidence>
<dbReference type="PANTHER" id="PTHR43163:SF6">
    <property type="entry name" value="DIPEPTIDE TRANSPORT SYSTEM PERMEASE PROTEIN DPPB-RELATED"/>
    <property type="match status" value="1"/>
</dbReference>
<dbReference type="RefSeq" id="WP_109614334.1">
    <property type="nucleotide sequence ID" value="NZ_QGGG01000017.1"/>
</dbReference>
<dbReference type="InterPro" id="IPR000515">
    <property type="entry name" value="MetI-like"/>
</dbReference>
<dbReference type="OrthoDB" id="9778910at2"/>
<evidence type="ECO:0000256" key="3">
    <source>
        <dbReference type="ARBA" id="ARBA00022475"/>
    </source>
</evidence>
<keyword evidence="10" id="KW-1185">Reference proteome</keyword>
<gene>
    <name evidence="9" type="ORF">C7441_11710</name>
</gene>
<evidence type="ECO:0000256" key="2">
    <source>
        <dbReference type="ARBA" id="ARBA00022448"/>
    </source>
</evidence>
<feature type="transmembrane region" description="Helical" evidence="7">
    <location>
        <begin position="140"/>
        <end position="161"/>
    </location>
</feature>
<evidence type="ECO:0000313" key="9">
    <source>
        <dbReference type="EMBL" id="PWJ77599.1"/>
    </source>
</evidence>
<evidence type="ECO:0000256" key="7">
    <source>
        <dbReference type="RuleBase" id="RU363032"/>
    </source>
</evidence>
<dbReference type="SUPFAM" id="SSF161098">
    <property type="entry name" value="MetI-like"/>
    <property type="match status" value="1"/>
</dbReference>
<evidence type="ECO:0000259" key="8">
    <source>
        <dbReference type="PROSITE" id="PS50928"/>
    </source>
</evidence>
<evidence type="ECO:0000256" key="1">
    <source>
        <dbReference type="ARBA" id="ARBA00004651"/>
    </source>
</evidence>
<proteinExistence type="inferred from homology"/>
<dbReference type="InterPro" id="IPR045621">
    <property type="entry name" value="BPD_transp_1_N"/>
</dbReference>
<keyword evidence="6 7" id="KW-0472">Membrane</keyword>
<dbReference type="Pfam" id="PF19300">
    <property type="entry name" value="BPD_transp_1_N"/>
    <property type="match status" value="1"/>
</dbReference>
<accession>A0A316CFT2</accession>
<dbReference type="AlphaFoldDB" id="A0A316CFT2"/>
<dbReference type="Proteomes" id="UP000245396">
    <property type="component" value="Unassembled WGS sequence"/>
</dbReference>
<keyword evidence="4 7" id="KW-0812">Transmembrane</keyword>
<keyword evidence="2 7" id="KW-0813">Transport</keyword>
<feature type="transmembrane region" description="Helical" evidence="7">
    <location>
        <begin position="173"/>
        <end position="196"/>
    </location>
</feature>
<feature type="domain" description="ABC transmembrane type-1" evidence="8">
    <location>
        <begin position="95"/>
        <end position="300"/>
    </location>
</feature>
<dbReference type="Gene3D" id="1.10.3720.10">
    <property type="entry name" value="MetI-like"/>
    <property type="match status" value="1"/>
</dbReference>
<feature type="transmembrane region" description="Helical" evidence="7">
    <location>
        <begin position="95"/>
        <end position="119"/>
    </location>
</feature>
<sequence length="315" mass="34361">MTAYITKRLLIALVTILVASVIVFSMLEIVPGDPARVMLGMNATPEALQALRDQMGLDQPLLVRYFDWIGQLLVFDFGKSYTYNIPVRDLIAERVVVSLPLAIMALALSTLIAIPVGIFSAERRGRMADTLSMGAAQIGVAVPNFWFALLLVYVFAVWLRLVPAGGFPGWGAGAWPALKALILPAIALALPQAAILSRVTRSAMLDVLGEDYIRTARAKGMPRNVVLWHHALRNALIPVLTILGLQFAFLLAGTIIIENVFYLPGLGRLVFQAITQRDLIVVEGVVMLLVAVVVLVNLLVDLSYAVVDPRLRTSR</sequence>
<dbReference type="STRING" id="1192868.GCA_000304395_04089"/>
<organism evidence="9 10">
    <name type="scientific">Pseudaminobacter salicylatoxidans</name>
    <dbReference type="NCBI Taxonomy" id="93369"/>
    <lineage>
        <taxon>Bacteria</taxon>
        <taxon>Pseudomonadati</taxon>
        <taxon>Pseudomonadota</taxon>
        <taxon>Alphaproteobacteria</taxon>
        <taxon>Hyphomicrobiales</taxon>
        <taxon>Phyllobacteriaceae</taxon>
        <taxon>Pseudaminobacter</taxon>
    </lineage>
</organism>
<dbReference type="GO" id="GO:0071916">
    <property type="term" value="F:dipeptide transmembrane transporter activity"/>
    <property type="evidence" value="ECO:0007669"/>
    <property type="project" value="TreeGrafter"/>
</dbReference>
<comment type="caution">
    <text evidence="9">The sequence shown here is derived from an EMBL/GenBank/DDBJ whole genome shotgun (WGS) entry which is preliminary data.</text>
</comment>
<dbReference type="Pfam" id="PF00528">
    <property type="entry name" value="BPD_transp_1"/>
    <property type="match status" value="1"/>
</dbReference>
<evidence type="ECO:0000313" key="10">
    <source>
        <dbReference type="Proteomes" id="UP000245396"/>
    </source>
</evidence>
<evidence type="ECO:0000256" key="5">
    <source>
        <dbReference type="ARBA" id="ARBA00022989"/>
    </source>
</evidence>
<comment type="subcellular location">
    <subcellularLocation>
        <location evidence="1 7">Cell membrane</location>
        <topology evidence="1 7">Multi-pass membrane protein</topology>
    </subcellularLocation>
</comment>
<name>A0A316CFT2_PSESE</name>